<proteinExistence type="predicted"/>
<sequence length="41" mass="4583">MALFLCFIRKNGRSPSAAQLTEEAPGSLRTKRHELKRPQSG</sequence>
<feature type="region of interest" description="Disordered" evidence="1">
    <location>
        <begin position="15"/>
        <end position="41"/>
    </location>
</feature>
<reference evidence="2" key="1">
    <citation type="submission" date="2021-05" db="EMBL/GenBank/DDBJ databases">
        <title>Comparative genomics of three Colletotrichum scovillei strains and genetic complementation revealed genes involved fungal growth and virulence on chili pepper.</title>
        <authorList>
            <person name="Hsieh D.-K."/>
            <person name="Chuang S.-C."/>
            <person name="Chen C.-Y."/>
            <person name="Chao Y.-T."/>
            <person name="Lu M.-Y.J."/>
            <person name="Lee M.-H."/>
            <person name="Shih M.-C."/>
        </authorList>
    </citation>
    <scope>NUCLEOTIDE SEQUENCE</scope>
    <source>
        <strain evidence="2">Coll-153</strain>
    </source>
</reference>
<dbReference type="EMBL" id="JAESDN010000003">
    <property type="protein sequence ID" value="KAG7054369.1"/>
    <property type="molecule type" value="Genomic_DNA"/>
</dbReference>
<accession>A0A9P7UF89</accession>
<evidence type="ECO:0000256" key="1">
    <source>
        <dbReference type="SAM" id="MobiDB-lite"/>
    </source>
</evidence>
<dbReference type="Proteomes" id="UP000699042">
    <property type="component" value="Unassembled WGS sequence"/>
</dbReference>
<comment type="caution">
    <text evidence="2">The sequence shown here is derived from an EMBL/GenBank/DDBJ whole genome shotgun (WGS) entry which is preliminary data.</text>
</comment>
<evidence type="ECO:0000313" key="3">
    <source>
        <dbReference type="Proteomes" id="UP000699042"/>
    </source>
</evidence>
<protein>
    <submittedName>
        <fullName evidence="2">Uncharacterized protein</fullName>
    </submittedName>
</protein>
<dbReference type="AlphaFoldDB" id="A0A9P7UF89"/>
<feature type="non-terminal residue" evidence="2">
    <location>
        <position position="1"/>
    </location>
</feature>
<name>A0A9P7UF89_9PEZI</name>
<organism evidence="2 3">
    <name type="scientific">Colletotrichum scovillei</name>
    <dbReference type="NCBI Taxonomy" id="1209932"/>
    <lineage>
        <taxon>Eukaryota</taxon>
        <taxon>Fungi</taxon>
        <taxon>Dikarya</taxon>
        <taxon>Ascomycota</taxon>
        <taxon>Pezizomycotina</taxon>
        <taxon>Sordariomycetes</taxon>
        <taxon>Hypocreomycetidae</taxon>
        <taxon>Glomerellales</taxon>
        <taxon>Glomerellaceae</taxon>
        <taxon>Colletotrichum</taxon>
        <taxon>Colletotrichum acutatum species complex</taxon>
    </lineage>
</organism>
<keyword evidence="3" id="KW-1185">Reference proteome</keyword>
<evidence type="ECO:0000313" key="2">
    <source>
        <dbReference type="EMBL" id="KAG7054369.1"/>
    </source>
</evidence>
<gene>
    <name evidence="2" type="ORF">JMJ77_001436</name>
</gene>